<feature type="transmembrane region" description="Helical" evidence="12">
    <location>
        <begin position="72"/>
        <end position="94"/>
    </location>
</feature>
<protein>
    <recommendedName>
        <fullName evidence="3">ABC-type xenobiotic transporter</fullName>
        <ecNumber evidence="3">7.6.2.2</ecNumber>
    </recommendedName>
</protein>
<evidence type="ECO:0000313" key="15">
    <source>
        <dbReference type="Proteomes" id="UP000694861"/>
    </source>
</evidence>
<dbReference type="Proteomes" id="UP000694861">
    <property type="component" value="Unplaced"/>
</dbReference>
<dbReference type="CDD" id="cd18579">
    <property type="entry name" value="ABC_6TM_ABCC_D1"/>
    <property type="match status" value="1"/>
</dbReference>
<dbReference type="InterPro" id="IPR044726">
    <property type="entry name" value="ABCC_6TM_D2"/>
</dbReference>
<dbReference type="RefSeq" id="XP_008244541.1">
    <property type="nucleotide sequence ID" value="XM_008246319.2"/>
</dbReference>
<dbReference type="CDD" id="cd03244">
    <property type="entry name" value="ABCC_MRP_domain2"/>
    <property type="match status" value="1"/>
</dbReference>
<reference evidence="16" key="2">
    <citation type="submission" date="2025-08" db="UniProtKB">
        <authorList>
            <consortium name="RefSeq"/>
        </authorList>
    </citation>
    <scope>IDENTIFICATION</scope>
</reference>
<dbReference type="InterPro" id="IPR017871">
    <property type="entry name" value="ABC_transporter-like_CS"/>
</dbReference>
<dbReference type="PANTHER" id="PTHR24223:SF181">
    <property type="entry name" value="ABC TRANSPORTER C FAMILY MEMBER 3"/>
    <property type="match status" value="1"/>
</dbReference>
<keyword evidence="7" id="KW-0067">ATP-binding</keyword>
<evidence type="ECO:0000256" key="4">
    <source>
        <dbReference type="ARBA" id="ARBA00022448"/>
    </source>
</evidence>
<dbReference type="InterPro" id="IPR003439">
    <property type="entry name" value="ABC_transporter-like_ATP-bd"/>
</dbReference>
<keyword evidence="9 12" id="KW-1133">Transmembrane helix</keyword>
<reference evidence="15" key="1">
    <citation type="journal article" date="2012" name="Nat. Commun.">
        <title>The genome of Prunus mume.</title>
        <authorList>
            <person name="Zhang Q."/>
            <person name="Chen W."/>
            <person name="Sun L."/>
            <person name="Zhao F."/>
            <person name="Huang B."/>
            <person name="Yang W."/>
            <person name="Tao Y."/>
            <person name="Wang J."/>
            <person name="Yuan Z."/>
            <person name="Fan G."/>
            <person name="Xing Z."/>
            <person name="Han C."/>
            <person name="Pan H."/>
            <person name="Zhong X."/>
            <person name="Shi W."/>
            <person name="Liang X."/>
            <person name="Du D."/>
            <person name="Sun F."/>
            <person name="Xu Z."/>
            <person name="Hao R."/>
            <person name="Lv T."/>
            <person name="Lv Y."/>
            <person name="Zheng Z."/>
            <person name="Sun M."/>
            <person name="Luo L."/>
            <person name="Cai M."/>
            <person name="Gao Y."/>
            <person name="Wang J."/>
            <person name="Yin Y."/>
            <person name="Xu X."/>
            <person name="Cheng T."/>
            <person name="Wang J."/>
        </authorList>
    </citation>
    <scope>NUCLEOTIDE SEQUENCE [LARGE SCALE GENOMIC DNA]</scope>
</reference>
<evidence type="ECO:0000313" key="16">
    <source>
        <dbReference type="RefSeq" id="XP_008244541.1"/>
    </source>
</evidence>
<keyword evidence="15" id="KW-1185">Reference proteome</keyword>
<comment type="similarity">
    <text evidence="2">Belongs to the ABC transporter superfamily. ABCC family. Conjugate transporter (TC 3.A.1.208) subfamily.</text>
</comment>
<gene>
    <name evidence="16" type="primary">LOC103342679</name>
</gene>
<evidence type="ECO:0000256" key="11">
    <source>
        <dbReference type="ARBA" id="ARBA00034018"/>
    </source>
</evidence>
<name>A0ABM0PU75_PRUMU</name>
<evidence type="ECO:0000256" key="3">
    <source>
        <dbReference type="ARBA" id="ARBA00012191"/>
    </source>
</evidence>
<feature type="transmembrane region" description="Helical" evidence="12">
    <location>
        <begin position="291"/>
        <end position="313"/>
    </location>
</feature>
<dbReference type="PANTHER" id="PTHR24223">
    <property type="entry name" value="ATP-BINDING CASSETTE SUB-FAMILY C"/>
    <property type="match status" value="1"/>
</dbReference>
<evidence type="ECO:0000256" key="10">
    <source>
        <dbReference type="ARBA" id="ARBA00023136"/>
    </source>
</evidence>
<dbReference type="Pfam" id="PF00005">
    <property type="entry name" value="ABC_tran"/>
    <property type="match status" value="2"/>
</dbReference>
<dbReference type="InterPro" id="IPR003593">
    <property type="entry name" value="AAA+_ATPase"/>
</dbReference>
<keyword evidence="4" id="KW-0813">Transport</keyword>
<dbReference type="EC" id="7.6.2.2" evidence="3"/>
<evidence type="ECO:0000256" key="7">
    <source>
        <dbReference type="ARBA" id="ARBA00022840"/>
    </source>
</evidence>
<dbReference type="InterPro" id="IPR044746">
    <property type="entry name" value="ABCC_6TM_D1"/>
</dbReference>
<accession>A0ABM0PU75</accession>
<comment type="catalytic activity">
    <reaction evidence="11">
        <text>ATP + H2O + xenobioticSide 1 = ADP + phosphate + xenobioticSide 2.</text>
        <dbReference type="EC" id="7.6.2.2"/>
    </reaction>
</comment>
<feature type="domain" description="ABC transporter" evidence="13">
    <location>
        <begin position="380"/>
        <end position="603"/>
    </location>
</feature>
<dbReference type="Gene3D" id="1.20.1560.10">
    <property type="entry name" value="ABC transporter type 1, transmembrane domain"/>
    <property type="match status" value="2"/>
</dbReference>
<dbReference type="Gene3D" id="3.40.50.300">
    <property type="entry name" value="P-loop containing nucleotide triphosphate hydrolases"/>
    <property type="match status" value="2"/>
</dbReference>
<dbReference type="Pfam" id="PF00664">
    <property type="entry name" value="ABC_membrane"/>
    <property type="match status" value="2"/>
</dbReference>
<keyword evidence="8" id="KW-1278">Translocase</keyword>
<evidence type="ECO:0000256" key="9">
    <source>
        <dbReference type="ARBA" id="ARBA00022989"/>
    </source>
</evidence>
<dbReference type="CDD" id="cd03250">
    <property type="entry name" value="ABCC_MRP_domain1"/>
    <property type="match status" value="1"/>
</dbReference>
<keyword evidence="6" id="KW-0547">Nucleotide-binding</keyword>
<feature type="transmembrane region" description="Helical" evidence="12">
    <location>
        <begin position="675"/>
        <end position="698"/>
    </location>
</feature>
<feature type="transmembrane region" description="Helical" evidence="12">
    <location>
        <begin position="729"/>
        <end position="755"/>
    </location>
</feature>
<feature type="transmembrane region" description="Helical" evidence="12">
    <location>
        <begin position="828"/>
        <end position="847"/>
    </location>
</feature>
<keyword evidence="10 12" id="KW-0472">Membrane</keyword>
<dbReference type="GeneID" id="103342679"/>
<evidence type="ECO:0000256" key="1">
    <source>
        <dbReference type="ARBA" id="ARBA00004141"/>
    </source>
</evidence>
<dbReference type="SUPFAM" id="SSF52540">
    <property type="entry name" value="P-loop containing nucleoside triphosphate hydrolases"/>
    <property type="match status" value="2"/>
</dbReference>
<evidence type="ECO:0000256" key="8">
    <source>
        <dbReference type="ARBA" id="ARBA00022967"/>
    </source>
</evidence>
<comment type="subcellular location">
    <subcellularLocation>
        <location evidence="1">Membrane</location>
        <topology evidence="1">Multi-pass membrane protein</topology>
    </subcellularLocation>
</comment>
<evidence type="ECO:0000256" key="6">
    <source>
        <dbReference type="ARBA" id="ARBA00022741"/>
    </source>
</evidence>
<feature type="transmembrane region" description="Helical" evidence="12">
    <location>
        <begin position="919"/>
        <end position="939"/>
    </location>
</feature>
<dbReference type="InterPro" id="IPR011527">
    <property type="entry name" value="ABC1_TM_dom"/>
</dbReference>
<keyword evidence="5 12" id="KW-0812">Transmembrane</keyword>
<evidence type="ECO:0000256" key="12">
    <source>
        <dbReference type="SAM" id="Phobius"/>
    </source>
</evidence>
<dbReference type="CDD" id="cd18580">
    <property type="entry name" value="ABC_6TM_ABCC_D2"/>
    <property type="match status" value="1"/>
</dbReference>
<dbReference type="SUPFAM" id="SSF90123">
    <property type="entry name" value="ABC transporter transmembrane region"/>
    <property type="match status" value="2"/>
</dbReference>
<feature type="domain" description="ABC transmembrane type-1" evidence="14">
    <location>
        <begin position="690"/>
        <end position="970"/>
    </location>
</feature>
<evidence type="ECO:0000256" key="5">
    <source>
        <dbReference type="ARBA" id="ARBA00022692"/>
    </source>
</evidence>
<proteinExistence type="inferred from homology"/>
<dbReference type="InterPro" id="IPR050173">
    <property type="entry name" value="ABC_transporter_C-like"/>
</dbReference>
<sequence length="1252" mass="138718">MGPLIALGNKKTLDLEDVPELYKGDSVVGSFPNFRNKLEAECGADGRVTTFHLVKALIFSAWKEVGLTGLYAIFYTLASYVGPYLIDTFVQYLYGRRKFKNEGYALVSAFMVAKLVECLCERHWYFKAQQAGVRIQAVLVTAIYNKGLTLSCQSKQGHTSGEIINFMTVDAERVGDFSWYMHGPWMIILQVGLALVILYINLGLAAIATLVATIIVMLANVPLGSLQEKFQEKLMESKDKRMKATSEILRNMKILKLQAWEMKFLSKLNELRKTEAGWLRKFVYTSALTLFVFWGAPTFVSVVTFVACMLLGIPLESGKILSALATFRILQEPIYSLPDTISMIAQTKVSLDRIASFLSLDDLPPDVIENLPRGCSDTAIEIVDGNFSWDLSSPSPTLKDLNFKVSQGMRIAVCGTVGSGKSSLLSCILGEVPKISGTLKMCGTKAYVSQSPWIQSGTIEENILFGQEMDRERYERVLEACSLKKDLEILSFGDQTIIGERGINLSGGQKQRIQIARALYQDADIYLFDDPFSAVDAHTGSHLFKECLLGLLGSKTVIYVTHQVEFLPAADLILVMKDGRITQAGKFNDILNSETDFMELVGAHAEALSVLNSAEVEPVEKISISKEDGEFAGTSGVVQNVEDTDVQNSKTDDLPKGQLVQEEEREKGRVGLSVYWKYITTAYGGALVPFILLFQVLFQLLQIGSNYWMAWATPVSEDVKPAVETSTLLTVYVALALGSSFCILFRSTFLATAGYKTATLLFSKMHLCIFRAPMSFFDATPSGRILNRASTDQNVVDLNMPSQIGGLANSMIQLLGIIAVISQVAWQVFIIFIPVIAICIWLQKYYISSARELARLVGVCKAPVIQHFAETISGSTTIRSFDQESRFRDTNMKLMDGYGRPKFHTAAAMEWLCFRLDMLSSITFGFCLVFLISIPAGVIDPGVAGLAVTYGLNLNTLQAWVIWNLCNVENRIISVERLLQYTTIPSEPPLVIESNQPDRSWPLRGKVDIHDLQVRYAPHMPLVLRGITCTFPGGMKTGIVGRTGSGKSTLIQTLFRIVDPASGQILIDGIDISSIGLHDLRSRLSIIPQDPTMFEGTVRSNLDPLEEYTDEQIWEALDKCQLGEEVRRKEGKLDSTVSENGENWSMGQRQLVCLGRVLLKKSKVLVLDEATASVDTATDNLIQQTLRQHFTDCTVITIAHRITSVLDSDMVLLLSHGLIDEYDSPATLLENKSSSFAQLVAEYTMRSNSSFE</sequence>
<feature type="domain" description="ABC transporter" evidence="13">
    <location>
        <begin position="1009"/>
        <end position="1241"/>
    </location>
</feature>
<dbReference type="InterPro" id="IPR036640">
    <property type="entry name" value="ABC1_TM_sf"/>
</dbReference>
<evidence type="ECO:0000259" key="13">
    <source>
        <dbReference type="PROSITE" id="PS50893"/>
    </source>
</evidence>
<dbReference type="InterPro" id="IPR027417">
    <property type="entry name" value="P-loop_NTPase"/>
</dbReference>
<dbReference type="SMART" id="SM00382">
    <property type="entry name" value="AAA"/>
    <property type="match status" value="2"/>
</dbReference>
<feature type="transmembrane region" description="Helical" evidence="12">
    <location>
        <begin position="187"/>
        <end position="219"/>
    </location>
</feature>
<evidence type="ECO:0000259" key="14">
    <source>
        <dbReference type="PROSITE" id="PS50929"/>
    </source>
</evidence>
<dbReference type="PROSITE" id="PS00211">
    <property type="entry name" value="ABC_TRANSPORTER_1"/>
    <property type="match status" value="1"/>
</dbReference>
<dbReference type="PROSITE" id="PS50893">
    <property type="entry name" value="ABC_TRANSPORTER_2"/>
    <property type="match status" value="2"/>
</dbReference>
<feature type="domain" description="ABC transmembrane type-1" evidence="14">
    <location>
        <begin position="67"/>
        <end position="346"/>
    </location>
</feature>
<dbReference type="PROSITE" id="PS50929">
    <property type="entry name" value="ABC_TM1F"/>
    <property type="match status" value="2"/>
</dbReference>
<evidence type="ECO:0000256" key="2">
    <source>
        <dbReference type="ARBA" id="ARBA00009726"/>
    </source>
</evidence>
<organism evidence="15 16">
    <name type="scientific">Prunus mume</name>
    <name type="common">Japanese apricot</name>
    <name type="synonym">Armeniaca mume</name>
    <dbReference type="NCBI Taxonomy" id="102107"/>
    <lineage>
        <taxon>Eukaryota</taxon>
        <taxon>Viridiplantae</taxon>
        <taxon>Streptophyta</taxon>
        <taxon>Embryophyta</taxon>
        <taxon>Tracheophyta</taxon>
        <taxon>Spermatophyta</taxon>
        <taxon>Magnoliopsida</taxon>
        <taxon>eudicotyledons</taxon>
        <taxon>Gunneridae</taxon>
        <taxon>Pentapetalae</taxon>
        <taxon>rosids</taxon>
        <taxon>fabids</taxon>
        <taxon>Rosales</taxon>
        <taxon>Rosaceae</taxon>
        <taxon>Amygdaloideae</taxon>
        <taxon>Amygdaleae</taxon>
        <taxon>Prunus</taxon>
    </lineage>
</organism>